<evidence type="ECO:0000313" key="1">
    <source>
        <dbReference type="EMBL" id="HGS87750.1"/>
    </source>
</evidence>
<dbReference type="GO" id="GO:0017111">
    <property type="term" value="F:ribonucleoside triphosphate phosphatase activity"/>
    <property type="evidence" value="ECO:0007669"/>
    <property type="project" value="InterPro"/>
</dbReference>
<comment type="caution">
    <text evidence="1">The sequence shown here is derived from an EMBL/GenBank/DDBJ whole genome shotgun (WGS) entry which is preliminary data.</text>
</comment>
<name>A0A7C4Q3Z7_9CHLR</name>
<dbReference type="AlphaFoldDB" id="A0A7C4Q3Z7"/>
<reference evidence="1" key="1">
    <citation type="journal article" date="2020" name="mSystems">
        <title>Genome- and Community-Level Interaction Insights into Carbon Utilization and Element Cycling Functions of Hydrothermarchaeota in Hydrothermal Sediment.</title>
        <authorList>
            <person name="Zhou Z."/>
            <person name="Liu Y."/>
            <person name="Xu W."/>
            <person name="Pan J."/>
            <person name="Luo Z.H."/>
            <person name="Li M."/>
        </authorList>
    </citation>
    <scope>NUCLEOTIDE SEQUENCE [LARGE SCALE GENOMIC DNA]</scope>
    <source>
        <strain evidence="1">SpSt-556</strain>
    </source>
</reference>
<organism evidence="1">
    <name type="scientific">Bellilinea caldifistulae</name>
    <dbReference type="NCBI Taxonomy" id="360411"/>
    <lineage>
        <taxon>Bacteria</taxon>
        <taxon>Bacillati</taxon>
        <taxon>Chloroflexota</taxon>
        <taxon>Anaerolineae</taxon>
        <taxon>Anaerolineales</taxon>
        <taxon>Anaerolineaceae</taxon>
        <taxon>Bellilinea</taxon>
    </lineage>
</organism>
<sequence length="163" mass="18517">MDGELWIISGEIGQGKTRWCERLIQLAREADWQVSGVLSPGVFQEGYKVGIEALDLRSGERRLLARRRQVNQAGLIHTREWQFETETVEWGNTLFQQAVPCDLLVVDEIGPLELEQGRGWSAALPAIESRAYRLALVVIRPALLPYAEKWQPQAVIMVRKPVK</sequence>
<dbReference type="Pfam" id="PF03266">
    <property type="entry name" value="NTPase_1"/>
    <property type="match status" value="1"/>
</dbReference>
<protein>
    <recommendedName>
        <fullName evidence="2">DUF2478 domain-containing protein</fullName>
    </recommendedName>
</protein>
<dbReference type="SUPFAM" id="SSF52540">
    <property type="entry name" value="P-loop containing nucleoside triphosphate hydrolases"/>
    <property type="match status" value="1"/>
</dbReference>
<dbReference type="Gene3D" id="3.40.50.300">
    <property type="entry name" value="P-loop containing nucleotide triphosphate hydrolases"/>
    <property type="match status" value="1"/>
</dbReference>
<dbReference type="InterPro" id="IPR027417">
    <property type="entry name" value="P-loop_NTPase"/>
</dbReference>
<evidence type="ECO:0008006" key="2">
    <source>
        <dbReference type="Google" id="ProtNLM"/>
    </source>
</evidence>
<gene>
    <name evidence="1" type="ORF">ENT17_09040</name>
</gene>
<accession>A0A7C4Q3Z7</accession>
<dbReference type="InterPro" id="IPR004948">
    <property type="entry name" value="Nuc-triphosphatase_THEP1"/>
</dbReference>
<dbReference type="EMBL" id="DSXR01000092">
    <property type="protein sequence ID" value="HGS87750.1"/>
    <property type="molecule type" value="Genomic_DNA"/>
</dbReference>
<proteinExistence type="predicted"/>